<dbReference type="Pfam" id="PF03995">
    <property type="entry name" value="Inhibitor_I36"/>
    <property type="match status" value="1"/>
</dbReference>
<sequence length="130" mass="14183">MRRHLVSAAVMMTAVTTLVAAPASAAIDQCNSGQMCFWHNTSYEGPFFKLTASDDDLGGNSDEAHSLYNRTGYNWIVYDDKNFSTGDRRFCVPKDVRVSNLASDAYKFGDKISSAKKLSGACPAEIPKMG</sequence>
<keyword evidence="1" id="KW-0732">Signal</keyword>
<dbReference type="Proteomes" id="UP000449906">
    <property type="component" value="Unassembled WGS sequence"/>
</dbReference>
<evidence type="ECO:0008006" key="4">
    <source>
        <dbReference type="Google" id="ProtNLM"/>
    </source>
</evidence>
<dbReference type="AlphaFoldDB" id="A0A7J5DXG9"/>
<gene>
    <name evidence="2" type="ORF">F9L07_01060</name>
</gene>
<protein>
    <recommendedName>
        <fullName evidence="4">Peptidase inhibitor family I36 protein</fullName>
    </recommendedName>
</protein>
<dbReference type="EMBL" id="WBVM01000001">
    <property type="protein sequence ID" value="KAB2810588.1"/>
    <property type="molecule type" value="Genomic_DNA"/>
</dbReference>
<feature type="chain" id="PRO_5029521506" description="Peptidase inhibitor family I36 protein" evidence="1">
    <location>
        <begin position="26"/>
        <end position="130"/>
    </location>
</feature>
<evidence type="ECO:0000256" key="1">
    <source>
        <dbReference type="SAM" id="SignalP"/>
    </source>
</evidence>
<feature type="signal peptide" evidence="1">
    <location>
        <begin position="1"/>
        <end position="25"/>
    </location>
</feature>
<reference evidence="2 3" key="1">
    <citation type="submission" date="2019-09" db="EMBL/GenBank/DDBJ databases">
        <title>Pimelobacter sp. isolated from Paulinella.</title>
        <authorList>
            <person name="Jeong S.E."/>
        </authorList>
    </citation>
    <scope>NUCLEOTIDE SEQUENCE [LARGE SCALE GENOMIC DNA]</scope>
    <source>
        <strain evidence="2 3">Pch-N</strain>
    </source>
</reference>
<organism evidence="2 3">
    <name type="scientific">Nocardioides simplex</name>
    <name type="common">Arthrobacter simplex</name>
    <dbReference type="NCBI Taxonomy" id="2045"/>
    <lineage>
        <taxon>Bacteria</taxon>
        <taxon>Bacillati</taxon>
        <taxon>Actinomycetota</taxon>
        <taxon>Actinomycetes</taxon>
        <taxon>Propionibacteriales</taxon>
        <taxon>Nocardioidaceae</taxon>
        <taxon>Pimelobacter</taxon>
    </lineage>
</organism>
<evidence type="ECO:0000313" key="2">
    <source>
        <dbReference type="EMBL" id="KAB2810588.1"/>
    </source>
</evidence>
<accession>A0A7J5DXG9</accession>
<proteinExistence type="predicted"/>
<evidence type="ECO:0000313" key="3">
    <source>
        <dbReference type="Proteomes" id="UP000449906"/>
    </source>
</evidence>
<dbReference type="Gene3D" id="2.60.20.10">
    <property type="entry name" value="Crystallins"/>
    <property type="match status" value="1"/>
</dbReference>
<comment type="caution">
    <text evidence="2">The sequence shown here is derived from an EMBL/GenBank/DDBJ whole genome shotgun (WGS) entry which is preliminary data.</text>
</comment>
<name>A0A7J5DXG9_NOCSI</name>